<name>A0A0W0SRD9_9GAMM</name>
<dbReference type="Pfam" id="PF06761">
    <property type="entry name" value="IcmF-related"/>
    <property type="match status" value="1"/>
</dbReference>
<keyword evidence="6" id="KW-1185">Reference proteome</keyword>
<gene>
    <name evidence="5" type="ORF">Ldro_2269</name>
</gene>
<evidence type="ECO:0000259" key="4">
    <source>
        <dbReference type="Pfam" id="PF21070"/>
    </source>
</evidence>
<dbReference type="AlphaFoldDB" id="A0A0W0SRD9"/>
<dbReference type="InterPro" id="IPR010623">
    <property type="entry name" value="IcmF_C"/>
</dbReference>
<dbReference type="InterPro" id="IPR009612">
    <property type="entry name" value="IcmF-rel"/>
</dbReference>
<dbReference type="OrthoDB" id="9758229at2"/>
<comment type="caution">
    <text evidence="5">The sequence shown here is derived from an EMBL/GenBank/DDBJ whole genome shotgun (WGS) entry which is preliminary data.</text>
</comment>
<dbReference type="InterPro" id="IPR048677">
    <property type="entry name" value="TssM1_hel"/>
</dbReference>
<proteinExistence type="predicted"/>
<evidence type="ECO:0000313" key="5">
    <source>
        <dbReference type="EMBL" id="KTC85944.1"/>
    </source>
</evidence>
<dbReference type="Proteomes" id="UP000054736">
    <property type="component" value="Unassembled WGS sequence"/>
</dbReference>
<dbReference type="NCBIfam" id="NF038226">
    <property type="entry name" value="IcmF_IVB"/>
    <property type="match status" value="1"/>
</dbReference>
<accession>A0A0W0SRD9</accession>
<feature type="domain" description="IcmF-related" evidence="2">
    <location>
        <begin position="393"/>
        <end position="635"/>
    </location>
</feature>
<dbReference type="Pfam" id="PF14331">
    <property type="entry name" value="IcmF-related_N"/>
    <property type="match status" value="1"/>
</dbReference>
<protein>
    <submittedName>
        <fullName evidence="5">IcmF</fullName>
    </submittedName>
</protein>
<dbReference type="EMBL" id="LNXY01000027">
    <property type="protein sequence ID" value="KTC85944.1"/>
    <property type="molecule type" value="Genomic_DNA"/>
</dbReference>
<dbReference type="RefSeq" id="WP_058496534.1">
    <property type="nucleotide sequence ID" value="NZ_CAAAIU010000001.1"/>
</dbReference>
<feature type="domain" description="Type VI secretion system component TssM1 helical" evidence="4">
    <location>
        <begin position="745"/>
        <end position="843"/>
    </location>
</feature>
<dbReference type="PANTHER" id="PTHR36153">
    <property type="entry name" value="INNER MEMBRANE PROTEIN-RELATED"/>
    <property type="match status" value="1"/>
</dbReference>
<organism evidence="5 6">
    <name type="scientific">Legionella drozanskii LLAP-1</name>
    <dbReference type="NCBI Taxonomy" id="1212489"/>
    <lineage>
        <taxon>Bacteria</taxon>
        <taxon>Pseudomonadati</taxon>
        <taxon>Pseudomonadota</taxon>
        <taxon>Gammaproteobacteria</taxon>
        <taxon>Legionellales</taxon>
        <taxon>Legionellaceae</taxon>
        <taxon>Legionella</taxon>
    </lineage>
</organism>
<reference evidence="5 6" key="1">
    <citation type="submission" date="2015-11" db="EMBL/GenBank/DDBJ databases">
        <title>Genomic analysis of 38 Legionella species identifies large and diverse effector repertoires.</title>
        <authorList>
            <person name="Burstein D."/>
            <person name="Amaro F."/>
            <person name="Zusman T."/>
            <person name="Lifshitz Z."/>
            <person name="Cohen O."/>
            <person name="Gilbert J.A."/>
            <person name="Pupko T."/>
            <person name="Shuman H.A."/>
            <person name="Segal G."/>
        </authorList>
    </citation>
    <scope>NUCLEOTIDE SEQUENCE [LARGE SCALE GENOMIC DNA]</scope>
    <source>
        <strain evidence="5 6">ATCC 700990</strain>
    </source>
</reference>
<sequence length="974" mass="111713">MDRSLTALCDALKKILGHLKPQHNAISFLLMTGKINQGKTTLLRQSNLTYYPVDNDTSANFFYNQQGVILELGESWLNQTENLIAYTLKQLNRCHKNVRISGIILCVDSSELLLAEPIHLLDLCKSHAQLLGRFGQGLGYTVDTALLFTKLDAVAGFCDFFQADHPSDLIKPLGFSLDYAKQRKKLLENYRQQFDQMLEVLGQQIINKMHPARSTVKRTLIREFPLQLASLRVSVQSLIQNLPLQLFRLKAIYFTSAEQGGMSVDRLNKKIQHEYALTIQDKFPQSNNYRAYFIEGALKAFQEQTKRYIPQISNSQKWLASLAAGGVGLTLVWLISHHFKTTKLLDDASKELLTYEALLGQDKDQTSALYHLSLATTKLEQIPSNFFSVPTIDQLKAQLQNNNKHRLYDNFIPELVADIEKILSDPTQTQMAHYEALKIYLMLAEPEHYSESEVTNWFSQYWIAHSQQKNIDKQLVLLKNALKQPIQSLVINRQLVSDVRNYLNALPATYLYYSLAKNHLPQEKQKISAPGFELATQDLPKFYTKEGFKEITTELPKIAQQLQHENWVLARQDLDNLPALLEEAYSFEYVTWWQNFIRHTKPQHYQDYQQARQLTLSMHQSNSIAKLIELIQQQTSPEVNDDSSRFNEKIANHFTNLNLMSASASNELTQNINELEKFLTTLSLVNDQGKTVFELTKSRFQDVTLSDPLSTLYNRSRQLPEPVAAWAKQLADDTWFIFINESKHYLNRQWQQVVYREYQMTIANRYPLDSTQTSEVSISDFDHFFAPHGTLNSFVNNNIKPFLDTTIPQWQPKELNGYVLPISSNITNELIRANVISNMFFPDNTETSKIEFSLQKINLDPVVANFELTIGPTKLTDSQSSDSFTQFNWPQTNAKLVLYSIEGNHYELEETGPWAFFKMLQKVNVLVDSNDSSSLQILFEVNGNSGRYVLKTQNQINPFSPGILSGFALKQDVA</sequence>
<evidence type="ECO:0000259" key="2">
    <source>
        <dbReference type="Pfam" id="PF06761"/>
    </source>
</evidence>
<dbReference type="Pfam" id="PF06744">
    <property type="entry name" value="IcmF_C"/>
    <property type="match status" value="1"/>
</dbReference>
<evidence type="ECO:0000313" key="6">
    <source>
        <dbReference type="Proteomes" id="UP000054736"/>
    </source>
</evidence>
<dbReference type="InterPro" id="IPR053156">
    <property type="entry name" value="T6SS_TssM-like"/>
</dbReference>
<dbReference type="Pfam" id="PF21070">
    <property type="entry name" value="IcmF_helical"/>
    <property type="match status" value="1"/>
</dbReference>
<dbReference type="PATRIC" id="fig|1212489.4.peg.2395"/>
<feature type="domain" description="Type VI secretion system IcmF C-terminal" evidence="1">
    <location>
        <begin position="852"/>
        <end position="953"/>
    </location>
</feature>
<dbReference type="PANTHER" id="PTHR36153:SF1">
    <property type="entry name" value="TYPE VI SECRETION SYSTEM COMPONENT TSSM1"/>
    <property type="match status" value="1"/>
</dbReference>
<dbReference type="STRING" id="1212489.Ldro_2269"/>
<evidence type="ECO:0000259" key="1">
    <source>
        <dbReference type="Pfam" id="PF06744"/>
    </source>
</evidence>
<feature type="domain" description="Type VI secretion system component TssM1 N-terminal" evidence="3">
    <location>
        <begin position="88"/>
        <end position="300"/>
    </location>
</feature>
<evidence type="ECO:0000259" key="3">
    <source>
        <dbReference type="Pfam" id="PF14331"/>
    </source>
</evidence>
<dbReference type="InterPro" id="IPR025743">
    <property type="entry name" value="TssM1_N"/>
</dbReference>